<evidence type="ECO:0000313" key="3">
    <source>
        <dbReference type="Proteomes" id="UP000593575"/>
    </source>
</evidence>
<dbReference type="EMBL" id="JABFAE010000005">
    <property type="protein sequence ID" value="MBA0828163.1"/>
    <property type="molecule type" value="Genomic_DNA"/>
</dbReference>
<reference evidence="2 3" key="1">
    <citation type="journal article" date="2019" name="Genome Biol. Evol.">
        <title>Insights into the evolution of the New World diploid cottons (Gossypium, subgenus Houzingenia) based on genome sequencing.</title>
        <authorList>
            <person name="Grover C.E."/>
            <person name="Arick M.A. 2nd"/>
            <person name="Thrash A."/>
            <person name="Conover J.L."/>
            <person name="Sanders W.S."/>
            <person name="Peterson D.G."/>
            <person name="Frelichowski J.E."/>
            <person name="Scheffler J.A."/>
            <person name="Scheffler B.E."/>
            <person name="Wendel J.F."/>
        </authorList>
    </citation>
    <scope>NUCLEOTIDE SEQUENCE [LARGE SCALE GENOMIC DNA]</scope>
    <source>
        <strain evidence="2">6</strain>
        <tissue evidence="2">Leaf</tissue>
    </source>
</reference>
<proteinExistence type="predicted"/>
<dbReference type="InterPro" id="IPR001932">
    <property type="entry name" value="PPM-type_phosphatase-like_dom"/>
</dbReference>
<dbReference type="PROSITE" id="PS51746">
    <property type="entry name" value="PPM_2"/>
    <property type="match status" value="1"/>
</dbReference>
<dbReference type="Gene3D" id="3.60.40.10">
    <property type="entry name" value="PPM-type phosphatase domain"/>
    <property type="match status" value="1"/>
</dbReference>
<feature type="non-terminal residue" evidence="2">
    <location>
        <position position="1"/>
    </location>
</feature>
<comment type="caution">
    <text evidence="2">The sequence shown here is derived from an EMBL/GenBank/DDBJ whole genome shotgun (WGS) entry which is preliminary data.</text>
</comment>
<dbReference type="SUPFAM" id="SSF81606">
    <property type="entry name" value="PP2C-like"/>
    <property type="match status" value="1"/>
</dbReference>
<protein>
    <recommendedName>
        <fullName evidence="1">PPM-type phosphatase domain-containing protein</fullName>
    </recommendedName>
</protein>
<dbReference type="AlphaFoldDB" id="A0A7J9J226"/>
<gene>
    <name evidence="2" type="ORF">Goarm_012876</name>
</gene>
<evidence type="ECO:0000313" key="2">
    <source>
        <dbReference type="EMBL" id="MBA0828163.1"/>
    </source>
</evidence>
<feature type="domain" description="PPM-type phosphatase" evidence="1">
    <location>
        <begin position="145"/>
        <end position="228"/>
    </location>
</feature>
<accession>A0A7J9J226</accession>
<dbReference type="Pfam" id="PF00481">
    <property type="entry name" value="PP2C"/>
    <property type="match status" value="1"/>
</dbReference>
<name>A0A7J9J226_9ROSI</name>
<evidence type="ECO:0000259" key="1">
    <source>
        <dbReference type="PROSITE" id="PS51746"/>
    </source>
</evidence>
<sequence length="228" mass="24552">MAADMDFSTPCEIVEDSYSKDNLSDMDNENLDNVKRVPLGKPPRHLSVMRHSMGSAKLIAEANLELDIGIIVHKSSSDEKNEFLPALRSGSCAEIGPKQYMEDEHICIDDLIGHLGTTAEFPSPGAFYGMSVLLHVQLKGGLGIIVGLTHQLILANACGQVFDGHGGTDAALFVRKNILKFIVEDSHFPICVEKAIKSAFLKADYSFADASSLDISSGTTALIALIFG</sequence>
<dbReference type="PANTHER" id="PTHR13832:SF673">
    <property type="entry name" value="PROTEIN PHOSPHATASE 2C 27-RELATED"/>
    <property type="match status" value="1"/>
</dbReference>
<dbReference type="GO" id="GO:0004722">
    <property type="term" value="F:protein serine/threonine phosphatase activity"/>
    <property type="evidence" value="ECO:0007669"/>
    <property type="project" value="InterPro"/>
</dbReference>
<dbReference type="PANTHER" id="PTHR13832">
    <property type="entry name" value="PROTEIN PHOSPHATASE 2C"/>
    <property type="match status" value="1"/>
</dbReference>
<keyword evidence="3" id="KW-1185">Reference proteome</keyword>
<dbReference type="InterPro" id="IPR015655">
    <property type="entry name" value="PP2C"/>
</dbReference>
<dbReference type="Proteomes" id="UP000593575">
    <property type="component" value="Unassembled WGS sequence"/>
</dbReference>
<organism evidence="2 3">
    <name type="scientific">Gossypium armourianum</name>
    <dbReference type="NCBI Taxonomy" id="34283"/>
    <lineage>
        <taxon>Eukaryota</taxon>
        <taxon>Viridiplantae</taxon>
        <taxon>Streptophyta</taxon>
        <taxon>Embryophyta</taxon>
        <taxon>Tracheophyta</taxon>
        <taxon>Spermatophyta</taxon>
        <taxon>Magnoliopsida</taxon>
        <taxon>eudicotyledons</taxon>
        <taxon>Gunneridae</taxon>
        <taxon>Pentapetalae</taxon>
        <taxon>rosids</taxon>
        <taxon>malvids</taxon>
        <taxon>Malvales</taxon>
        <taxon>Malvaceae</taxon>
        <taxon>Malvoideae</taxon>
        <taxon>Gossypium</taxon>
    </lineage>
</organism>
<dbReference type="InterPro" id="IPR036457">
    <property type="entry name" value="PPM-type-like_dom_sf"/>
</dbReference>